<name>A0A8R7P064_TRIUA</name>
<dbReference type="EnsemblPlants" id="TuG1812G0100001560.01.T02">
    <property type="protein sequence ID" value="TuG1812G0100001560.01.T02"/>
    <property type="gene ID" value="TuG1812G0100001560.01"/>
</dbReference>
<dbReference type="Gramene" id="TuG1812G0100001560.01.T02">
    <property type="protein sequence ID" value="TuG1812G0100001560.01.T02"/>
    <property type="gene ID" value="TuG1812G0100001560.01"/>
</dbReference>
<reference evidence="2" key="2">
    <citation type="submission" date="2018-03" db="EMBL/GenBank/DDBJ databases">
        <title>The Triticum urartu genome reveals the dynamic nature of wheat genome evolution.</title>
        <authorList>
            <person name="Ling H."/>
            <person name="Ma B."/>
            <person name="Shi X."/>
            <person name="Liu H."/>
            <person name="Dong L."/>
            <person name="Sun H."/>
            <person name="Cao Y."/>
            <person name="Gao Q."/>
            <person name="Zheng S."/>
            <person name="Li Y."/>
            <person name="Yu Y."/>
            <person name="Du H."/>
            <person name="Qi M."/>
            <person name="Li Y."/>
            <person name="Yu H."/>
            <person name="Cui Y."/>
            <person name="Wang N."/>
            <person name="Chen C."/>
            <person name="Wu H."/>
            <person name="Zhao Y."/>
            <person name="Zhang J."/>
            <person name="Li Y."/>
            <person name="Zhou W."/>
            <person name="Zhang B."/>
            <person name="Hu W."/>
            <person name="Eijk M."/>
            <person name="Tang J."/>
            <person name="Witsenboer H."/>
            <person name="Zhao S."/>
            <person name="Li Z."/>
            <person name="Zhang A."/>
            <person name="Wang D."/>
            <person name="Liang C."/>
        </authorList>
    </citation>
    <scope>NUCLEOTIDE SEQUENCE [LARGE SCALE GENOMIC DNA]</scope>
    <source>
        <strain evidence="2">cv. G1812</strain>
    </source>
</reference>
<evidence type="ECO:0000313" key="2">
    <source>
        <dbReference type="EnsemblPlants" id="TuG1812G0100001560.01.T02"/>
    </source>
</evidence>
<feature type="region of interest" description="Disordered" evidence="1">
    <location>
        <begin position="1"/>
        <end position="75"/>
    </location>
</feature>
<reference evidence="3" key="1">
    <citation type="journal article" date="2013" name="Nature">
        <title>Draft genome of the wheat A-genome progenitor Triticum urartu.</title>
        <authorList>
            <person name="Ling H.Q."/>
            <person name="Zhao S."/>
            <person name="Liu D."/>
            <person name="Wang J."/>
            <person name="Sun H."/>
            <person name="Zhang C."/>
            <person name="Fan H."/>
            <person name="Li D."/>
            <person name="Dong L."/>
            <person name="Tao Y."/>
            <person name="Gao C."/>
            <person name="Wu H."/>
            <person name="Li Y."/>
            <person name="Cui Y."/>
            <person name="Guo X."/>
            <person name="Zheng S."/>
            <person name="Wang B."/>
            <person name="Yu K."/>
            <person name="Liang Q."/>
            <person name="Yang W."/>
            <person name="Lou X."/>
            <person name="Chen J."/>
            <person name="Feng M."/>
            <person name="Jian J."/>
            <person name="Zhang X."/>
            <person name="Luo G."/>
            <person name="Jiang Y."/>
            <person name="Liu J."/>
            <person name="Wang Z."/>
            <person name="Sha Y."/>
            <person name="Zhang B."/>
            <person name="Wu H."/>
            <person name="Tang D."/>
            <person name="Shen Q."/>
            <person name="Xue P."/>
            <person name="Zou S."/>
            <person name="Wang X."/>
            <person name="Liu X."/>
            <person name="Wang F."/>
            <person name="Yang Y."/>
            <person name="An X."/>
            <person name="Dong Z."/>
            <person name="Zhang K."/>
            <person name="Zhang X."/>
            <person name="Luo M.C."/>
            <person name="Dvorak J."/>
            <person name="Tong Y."/>
            <person name="Wang J."/>
            <person name="Yang H."/>
            <person name="Li Z."/>
            <person name="Wang D."/>
            <person name="Zhang A."/>
            <person name="Wang J."/>
        </authorList>
    </citation>
    <scope>NUCLEOTIDE SEQUENCE</scope>
    <source>
        <strain evidence="3">cv. G1812</strain>
    </source>
</reference>
<sequence length="131" mass="14620">PPLPSPAPSSPPARSPSTASRTEVRASPIIVPLPFRCTSRSRRQGRTPSVSKSSSREGAICGEDRLSVQAETNQDKDKYNTPKYRFVVRFVSLKDSSSVHHSLCTSQLSIYVAYVAYYYHRVMLYLLTLVL</sequence>
<reference evidence="2" key="3">
    <citation type="submission" date="2022-06" db="UniProtKB">
        <authorList>
            <consortium name="EnsemblPlants"/>
        </authorList>
    </citation>
    <scope>IDENTIFICATION</scope>
</reference>
<dbReference type="AlphaFoldDB" id="A0A8R7P064"/>
<organism evidence="2 3">
    <name type="scientific">Triticum urartu</name>
    <name type="common">Red wild einkorn</name>
    <name type="synonym">Crithodium urartu</name>
    <dbReference type="NCBI Taxonomy" id="4572"/>
    <lineage>
        <taxon>Eukaryota</taxon>
        <taxon>Viridiplantae</taxon>
        <taxon>Streptophyta</taxon>
        <taxon>Embryophyta</taxon>
        <taxon>Tracheophyta</taxon>
        <taxon>Spermatophyta</taxon>
        <taxon>Magnoliopsida</taxon>
        <taxon>Liliopsida</taxon>
        <taxon>Poales</taxon>
        <taxon>Poaceae</taxon>
        <taxon>BOP clade</taxon>
        <taxon>Pooideae</taxon>
        <taxon>Triticodae</taxon>
        <taxon>Triticeae</taxon>
        <taxon>Triticinae</taxon>
        <taxon>Triticum</taxon>
    </lineage>
</organism>
<feature type="compositionally biased region" description="Pro residues" evidence="1">
    <location>
        <begin position="1"/>
        <end position="14"/>
    </location>
</feature>
<evidence type="ECO:0000256" key="1">
    <source>
        <dbReference type="SAM" id="MobiDB-lite"/>
    </source>
</evidence>
<accession>A0A8R7P064</accession>
<proteinExistence type="predicted"/>
<evidence type="ECO:0000313" key="3">
    <source>
        <dbReference type="Proteomes" id="UP000015106"/>
    </source>
</evidence>
<protein>
    <submittedName>
        <fullName evidence="2">Uncharacterized protein</fullName>
    </submittedName>
</protein>
<keyword evidence="3" id="KW-1185">Reference proteome</keyword>
<dbReference type="Proteomes" id="UP000015106">
    <property type="component" value="Chromosome 1"/>
</dbReference>